<dbReference type="SUPFAM" id="SSF51261">
    <property type="entry name" value="Duplicated hybrid motif"/>
    <property type="match status" value="1"/>
</dbReference>
<dbReference type="KEGG" id="amur:ADH66_00605"/>
<dbReference type="Gene3D" id="2.70.70.10">
    <property type="entry name" value="Glucose Permease (Domain IIA)"/>
    <property type="match status" value="1"/>
</dbReference>
<evidence type="ECO:0000259" key="2">
    <source>
        <dbReference type="Pfam" id="PF01551"/>
    </source>
</evidence>
<name>A0A1Z2XLG9_9FIRM</name>
<reference evidence="3" key="1">
    <citation type="journal article" date="2017" name="Genome Announc.">
        <title>High-Quality Whole-Genome Sequences of the Oligo-Mouse-Microbiota Bacterial Community.</title>
        <authorList>
            <person name="Garzetti D."/>
            <person name="Brugiroux S."/>
            <person name="Bunk B."/>
            <person name="Pukall R."/>
            <person name="McCoy K.D."/>
            <person name="Macpherson A.J."/>
            <person name="Stecher B."/>
        </authorList>
    </citation>
    <scope>NUCLEOTIDE SEQUENCE</scope>
    <source>
        <strain evidence="3">KB18</strain>
    </source>
</reference>
<evidence type="ECO:0000313" key="4">
    <source>
        <dbReference type="EMBL" id="QQR28575.1"/>
    </source>
</evidence>
<dbReference type="InterPro" id="IPR016047">
    <property type="entry name" value="M23ase_b-sheet_dom"/>
</dbReference>
<keyword evidence="5" id="KW-1185">Reference proteome</keyword>
<reference evidence="4 6" key="3">
    <citation type="submission" date="2020-11" db="EMBL/GenBank/DDBJ databases">
        <title>Closed and high quality bacterial genomes of the OMM12 community.</title>
        <authorList>
            <person name="Marbouty M."/>
            <person name="Lamy-Besnier Q."/>
            <person name="Debarbieux L."/>
            <person name="Koszul R."/>
        </authorList>
    </citation>
    <scope>NUCLEOTIDE SEQUENCE [LARGE SCALE GENOMIC DNA]</scope>
    <source>
        <strain evidence="4 6">KB18</strain>
    </source>
</reference>
<dbReference type="EMBL" id="CP021422">
    <property type="protein sequence ID" value="ASB39286.1"/>
    <property type="molecule type" value="Genomic_DNA"/>
</dbReference>
<organism evidence="4 6">
    <name type="scientific">Acutalibacter muris</name>
    <dbReference type="NCBI Taxonomy" id="1796620"/>
    <lineage>
        <taxon>Bacteria</taxon>
        <taxon>Bacillati</taxon>
        <taxon>Bacillota</taxon>
        <taxon>Clostridia</taxon>
        <taxon>Eubacteriales</taxon>
        <taxon>Acutalibacteraceae</taxon>
        <taxon>Acutalibacter</taxon>
    </lineage>
</organism>
<dbReference type="InterPro" id="IPR011055">
    <property type="entry name" value="Dup_hybrid_motif"/>
</dbReference>
<dbReference type="RefSeq" id="WP_066537032.1">
    <property type="nucleotide sequence ID" value="NZ_CAPVCI010000001.1"/>
</dbReference>
<reference evidence="5" key="2">
    <citation type="submission" date="2017-05" db="EMBL/GenBank/DDBJ databases">
        <title>Improved OligoMM genomes.</title>
        <authorList>
            <person name="Garzetti D."/>
        </authorList>
    </citation>
    <scope>NUCLEOTIDE SEQUENCE [LARGE SCALE GENOMIC DNA]</scope>
    <source>
        <strain evidence="5">KB18</strain>
    </source>
</reference>
<accession>A0A1Z2XLG9</accession>
<evidence type="ECO:0000256" key="1">
    <source>
        <dbReference type="SAM" id="MobiDB-lite"/>
    </source>
</evidence>
<dbReference type="PANTHER" id="PTHR21666">
    <property type="entry name" value="PEPTIDASE-RELATED"/>
    <property type="match status" value="1"/>
</dbReference>
<evidence type="ECO:0000313" key="6">
    <source>
        <dbReference type="Proteomes" id="UP000596035"/>
    </source>
</evidence>
<dbReference type="PANTHER" id="PTHR21666:SF270">
    <property type="entry name" value="MUREIN HYDROLASE ACTIVATOR ENVC"/>
    <property type="match status" value="1"/>
</dbReference>
<dbReference type="GO" id="GO:0004222">
    <property type="term" value="F:metalloendopeptidase activity"/>
    <property type="evidence" value="ECO:0007669"/>
    <property type="project" value="TreeGrafter"/>
</dbReference>
<feature type="region of interest" description="Disordered" evidence="1">
    <location>
        <begin position="47"/>
        <end position="120"/>
    </location>
</feature>
<dbReference type="AlphaFoldDB" id="A0A1Z2XLG9"/>
<dbReference type="Pfam" id="PF01551">
    <property type="entry name" value="Peptidase_M23"/>
    <property type="match status" value="1"/>
</dbReference>
<feature type="compositionally biased region" description="Pro residues" evidence="1">
    <location>
        <begin position="86"/>
        <end position="100"/>
    </location>
</feature>
<feature type="compositionally biased region" description="Low complexity" evidence="1">
    <location>
        <begin position="62"/>
        <end position="85"/>
    </location>
</feature>
<proteinExistence type="predicted"/>
<dbReference type="Proteomes" id="UP000196710">
    <property type="component" value="Chromosome"/>
</dbReference>
<dbReference type="CDD" id="cd12797">
    <property type="entry name" value="M23_peptidase"/>
    <property type="match status" value="1"/>
</dbReference>
<feature type="domain" description="M23ase beta-sheet core" evidence="2">
    <location>
        <begin position="160"/>
        <end position="256"/>
    </location>
</feature>
<dbReference type="Proteomes" id="UP000596035">
    <property type="component" value="Chromosome"/>
</dbReference>
<evidence type="ECO:0000313" key="3">
    <source>
        <dbReference type="EMBL" id="ASB39286.1"/>
    </source>
</evidence>
<sequence length="264" mass="27792">MNGKRFSENKARRNGFYLALAVCLVAVGIAAWSTFDAVQGYISATEELESSSASSRSDDPQAQKSPAPSPQPSAGAAKPSAAPTATPKPKPTYVPKPSDPPAAESPEPADTEPEEPQVPANAPMYEISGEMICPVSGETIQKAYSAGAPVYSETMKDWRVHAGADFGAQSGEQVLACGNGIVKETYTDSMLGNVVVIEHGDYIFSYCGLGENFLVKPDDVVTMGQAIGTVTAVPGESADQPHLHLEVRKDSAYLDPQSVIEGKD</sequence>
<dbReference type="InterPro" id="IPR050570">
    <property type="entry name" value="Cell_wall_metabolism_enzyme"/>
</dbReference>
<gene>
    <name evidence="3" type="ORF">ADH66_00605</name>
    <name evidence="4" type="ORF">I5Q82_10595</name>
</gene>
<protein>
    <submittedName>
        <fullName evidence="4">Peptidoglycan DD-metalloendopeptidase family protein</fullName>
    </submittedName>
</protein>
<dbReference type="EMBL" id="CP065321">
    <property type="protein sequence ID" value="QQR28575.1"/>
    <property type="molecule type" value="Genomic_DNA"/>
</dbReference>
<evidence type="ECO:0000313" key="5">
    <source>
        <dbReference type="Proteomes" id="UP000196710"/>
    </source>
</evidence>